<keyword evidence="2" id="KW-1185">Reference proteome</keyword>
<evidence type="ECO:0000313" key="1">
    <source>
        <dbReference type="EMBL" id="WQQ24905.1"/>
    </source>
</evidence>
<evidence type="ECO:0000313" key="2">
    <source>
        <dbReference type="Proteomes" id="UP001327225"/>
    </source>
</evidence>
<sequence>MTTLHIDNTVHDYDRWKEAFDRYEAFRKERGVRSYRIARDAADPQRVFVDLDFDDAATADEFRGALEKIWATPLSQQQMIRHGDPMLLDVVVRQTL</sequence>
<dbReference type="RefSeq" id="WP_322455405.1">
    <property type="nucleotide sequence ID" value="NZ_CP141059.1"/>
</dbReference>
<reference evidence="2" key="1">
    <citation type="submission" date="2023-12" db="EMBL/GenBank/DDBJ databases">
        <title>Novel species in genus Nocardioides.</title>
        <authorList>
            <person name="Zhou H."/>
        </authorList>
    </citation>
    <scope>NUCLEOTIDE SEQUENCE [LARGE SCALE GENOMIC DNA]</scope>
    <source>
        <strain evidence="2">HM61</strain>
    </source>
</reference>
<protein>
    <recommendedName>
        <fullName evidence="3">Cyclase</fullName>
    </recommendedName>
</protein>
<name>A0ABZ0ZKT0_9ACTN</name>
<gene>
    <name evidence="1" type="ORF">SHK19_13115</name>
</gene>
<accession>A0ABZ0ZKT0</accession>
<proteinExistence type="predicted"/>
<organism evidence="1 2">
    <name type="scientific">Nocardioides bizhenqiangii</name>
    <dbReference type="NCBI Taxonomy" id="3095076"/>
    <lineage>
        <taxon>Bacteria</taxon>
        <taxon>Bacillati</taxon>
        <taxon>Actinomycetota</taxon>
        <taxon>Actinomycetes</taxon>
        <taxon>Propionibacteriales</taxon>
        <taxon>Nocardioidaceae</taxon>
        <taxon>Nocardioides</taxon>
    </lineage>
</organism>
<dbReference type="Proteomes" id="UP001327225">
    <property type="component" value="Chromosome"/>
</dbReference>
<dbReference type="EMBL" id="CP141059">
    <property type="protein sequence ID" value="WQQ24905.1"/>
    <property type="molecule type" value="Genomic_DNA"/>
</dbReference>
<evidence type="ECO:0008006" key="3">
    <source>
        <dbReference type="Google" id="ProtNLM"/>
    </source>
</evidence>